<feature type="compositionally biased region" description="Low complexity" evidence="10">
    <location>
        <begin position="604"/>
        <end position="616"/>
    </location>
</feature>
<dbReference type="NCBIfam" id="TIGR02350">
    <property type="entry name" value="prok_dnaK"/>
    <property type="match status" value="1"/>
</dbReference>
<keyword evidence="5 8" id="KW-0067">ATP-binding</keyword>
<dbReference type="PANTHER" id="PTHR19375">
    <property type="entry name" value="HEAT SHOCK PROTEIN 70KDA"/>
    <property type="match status" value="1"/>
</dbReference>
<dbReference type="GO" id="GO:0140662">
    <property type="term" value="F:ATP-dependent protein folding chaperone"/>
    <property type="evidence" value="ECO:0007669"/>
    <property type="project" value="InterPro"/>
</dbReference>
<evidence type="ECO:0000313" key="12">
    <source>
        <dbReference type="Proteomes" id="UP000011700"/>
    </source>
</evidence>
<protein>
    <recommendedName>
        <fullName evidence="2 8">Chaperone protein DnaK</fullName>
    </recommendedName>
    <alternativeName>
        <fullName evidence="8">HSP70</fullName>
    </alternativeName>
    <alternativeName>
        <fullName evidence="8">Heat shock 70 kDa protein</fullName>
    </alternativeName>
    <alternativeName>
        <fullName evidence="8">Heat shock protein 70</fullName>
    </alternativeName>
</protein>
<dbReference type="InterPro" id="IPR029048">
    <property type="entry name" value="HSP70_C_sf"/>
</dbReference>
<feature type="modified residue" description="Phosphothreonine; by autocatalysis" evidence="8">
    <location>
        <position position="199"/>
    </location>
</feature>
<keyword evidence="3 8" id="KW-0597">Phosphoprotein</keyword>
<dbReference type="InterPro" id="IPR018181">
    <property type="entry name" value="Heat_shock_70_CS"/>
</dbReference>
<comment type="caution">
    <text evidence="11">The sequence shown here is derived from an EMBL/GenBank/DDBJ whole genome shotgun (WGS) entry which is preliminary data.</text>
</comment>
<dbReference type="InterPro" id="IPR029047">
    <property type="entry name" value="HSP70_peptide-bd_sf"/>
</dbReference>
<evidence type="ECO:0000256" key="1">
    <source>
        <dbReference type="ARBA" id="ARBA00007381"/>
    </source>
</evidence>
<dbReference type="PROSITE" id="PS00329">
    <property type="entry name" value="HSP70_2"/>
    <property type="match status" value="1"/>
</dbReference>
<dbReference type="FunFam" id="1.20.1270.10:FF:000001">
    <property type="entry name" value="Molecular chaperone DnaK"/>
    <property type="match status" value="1"/>
</dbReference>
<sequence>MGKIIGIDLGTTNSCVSILENGKAKVIENAEGGRTTPSIIAYANDGEILVGQSAKRQAVTNPHNTLYAVKRLIGRRFDEEVVQKDIQMVPYKIVKADNSDAWVEVNGQKMAPPQISAEILKKMKKTAEDYLGEPVTEAVITVPAYFNDSQRQATKDAGRIAGLDVKRIINEPTAAALAYGMDKAKGDHTVIVYDLGGGTFDVSVIEIAEVDGEHQFEVLATNGDTFLGGEDFDIRLIDYLVDEFKKETGMNLKGDPLAMQRLKEAAEKAKIELSSSQQTDVNLPYITADSTGPKHLNVKISRAKLEALVEDLVQRTIEPCRIALKDAGVDVSKIDDVILVGGQTRMPLVQQKVAEFFGKEARKDVNPDEAVAMGAAIQGAVLAGDVKDVLLLDVSPLTLGIETLGGVMTPLIEKNTTIPTKKSQVFSTADDNQSAVTIHVLQGERKQAAQNKSLGRFDLAEIPPAPRGMPQIEVTFDIDANGILHVSAKDKATGKQQSIVIKANSGLSEEEIEQMVRDAEANAEEDRKFEELATARNQGDQLVHATRKMLTEAGDKASDDDKAAIEKALGELEVAIKGDDKAEIEAKIAAVSQASTPVAQKMYAEQAQAGEGQPADEQGKPGDDVVDAEFEEVKDNK</sequence>
<dbReference type="EMBL" id="AOBS01000010">
    <property type="protein sequence ID" value="EME01983.1"/>
    <property type="molecule type" value="Genomic_DNA"/>
</dbReference>
<evidence type="ECO:0000256" key="8">
    <source>
        <dbReference type="HAMAP-Rule" id="MF_00332"/>
    </source>
</evidence>
<dbReference type="GO" id="GO:0005524">
    <property type="term" value="F:ATP binding"/>
    <property type="evidence" value="ECO:0007669"/>
    <property type="project" value="UniProtKB-UniRule"/>
</dbReference>
<dbReference type="InterPro" id="IPR043129">
    <property type="entry name" value="ATPase_NBD"/>
</dbReference>
<organism evidence="11 12">
    <name type="scientific">Stutzerimonas stutzeri NF13</name>
    <dbReference type="NCBI Taxonomy" id="1212548"/>
    <lineage>
        <taxon>Bacteria</taxon>
        <taxon>Pseudomonadati</taxon>
        <taxon>Pseudomonadota</taxon>
        <taxon>Gammaproteobacteria</taxon>
        <taxon>Pseudomonadales</taxon>
        <taxon>Pseudomonadaceae</taxon>
        <taxon>Stutzerimonas</taxon>
    </lineage>
</organism>
<dbReference type="NCBIfam" id="NF001413">
    <property type="entry name" value="PRK00290.1"/>
    <property type="match status" value="1"/>
</dbReference>
<dbReference type="PROSITE" id="PS00297">
    <property type="entry name" value="HSP70_1"/>
    <property type="match status" value="1"/>
</dbReference>
<dbReference type="SUPFAM" id="SSF100920">
    <property type="entry name" value="Heat shock protein 70kD (HSP70), peptide-binding domain"/>
    <property type="match status" value="1"/>
</dbReference>
<evidence type="ECO:0000256" key="9">
    <source>
        <dbReference type="RuleBase" id="RU003322"/>
    </source>
</evidence>
<evidence type="ECO:0000256" key="5">
    <source>
        <dbReference type="ARBA" id="ARBA00022840"/>
    </source>
</evidence>
<dbReference type="Gene3D" id="3.30.420.40">
    <property type="match status" value="2"/>
</dbReference>
<dbReference type="Pfam" id="PF00012">
    <property type="entry name" value="HSP70"/>
    <property type="match status" value="1"/>
</dbReference>
<dbReference type="Proteomes" id="UP000011700">
    <property type="component" value="Unassembled WGS sequence"/>
</dbReference>
<dbReference type="InterPro" id="IPR012725">
    <property type="entry name" value="Chaperone_DnaK"/>
</dbReference>
<dbReference type="Gene3D" id="2.60.34.10">
    <property type="entry name" value="Substrate Binding Domain Of DNAk, Chain A, domain 1"/>
    <property type="match status" value="1"/>
</dbReference>
<keyword evidence="6 8" id="KW-0346">Stress response</keyword>
<keyword evidence="4 8" id="KW-0547">Nucleotide-binding</keyword>
<gene>
    <name evidence="8 11" type="primary">dnaK</name>
    <name evidence="11" type="ORF">B381_01530</name>
</gene>
<proteinExistence type="evidence at transcript level"/>
<comment type="similarity">
    <text evidence="1 8 9">Belongs to the heat shock protein 70 family.</text>
</comment>
<feature type="region of interest" description="Disordered" evidence="10">
    <location>
        <begin position="604"/>
        <end position="637"/>
    </location>
</feature>
<evidence type="ECO:0000256" key="10">
    <source>
        <dbReference type="SAM" id="MobiDB-lite"/>
    </source>
</evidence>
<dbReference type="FunFam" id="2.60.34.10:FF:000014">
    <property type="entry name" value="Chaperone protein DnaK HSP70"/>
    <property type="match status" value="1"/>
</dbReference>
<dbReference type="GO" id="GO:0051082">
    <property type="term" value="F:unfolded protein binding"/>
    <property type="evidence" value="ECO:0007669"/>
    <property type="project" value="InterPro"/>
</dbReference>
<dbReference type="FunFam" id="3.30.420.40:FF:000004">
    <property type="entry name" value="Molecular chaperone DnaK"/>
    <property type="match status" value="1"/>
</dbReference>
<evidence type="ECO:0000256" key="3">
    <source>
        <dbReference type="ARBA" id="ARBA00022553"/>
    </source>
</evidence>
<keyword evidence="7 8" id="KW-0143">Chaperone</keyword>
<dbReference type="SUPFAM" id="SSF53067">
    <property type="entry name" value="Actin-like ATPase domain"/>
    <property type="match status" value="2"/>
</dbReference>
<evidence type="ECO:0000313" key="11">
    <source>
        <dbReference type="EMBL" id="EME01983.1"/>
    </source>
</evidence>
<dbReference type="PRINTS" id="PR00301">
    <property type="entry name" value="HEATSHOCK70"/>
</dbReference>
<evidence type="ECO:0000256" key="4">
    <source>
        <dbReference type="ARBA" id="ARBA00022741"/>
    </source>
</evidence>
<dbReference type="HAMAP" id="MF_00332">
    <property type="entry name" value="DnaK"/>
    <property type="match status" value="1"/>
</dbReference>
<dbReference type="eggNOG" id="COG0443">
    <property type="taxonomic scope" value="Bacteria"/>
</dbReference>
<dbReference type="InterPro" id="IPR013126">
    <property type="entry name" value="Hsp_70_fam"/>
</dbReference>
<name>M2VPT1_STUST</name>
<dbReference type="Gene3D" id="3.90.640.10">
    <property type="entry name" value="Actin, Chain A, domain 4"/>
    <property type="match status" value="1"/>
</dbReference>
<comment type="function">
    <text evidence="8">Acts as a chaperone.</text>
</comment>
<evidence type="ECO:0000256" key="2">
    <source>
        <dbReference type="ARBA" id="ARBA00014415"/>
    </source>
</evidence>
<dbReference type="FunFam" id="3.90.640.10:FF:000003">
    <property type="entry name" value="Molecular chaperone DnaK"/>
    <property type="match status" value="1"/>
</dbReference>
<evidence type="ECO:0000256" key="7">
    <source>
        <dbReference type="ARBA" id="ARBA00023186"/>
    </source>
</evidence>
<dbReference type="Gene3D" id="1.20.1270.10">
    <property type="match status" value="1"/>
</dbReference>
<evidence type="ECO:0000256" key="6">
    <source>
        <dbReference type="ARBA" id="ARBA00023016"/>
    </source>
</evidence>
<comment type="induction">
    <text evidence="8">By stress conditions e.g. heat shock.</text>
</comment>
<dbReference type="OrthoDB" id="9766019at2"/>
<dbReference type="RefSeq" id="WP_003298038.1">
    <property type="nucleotide sequence ID" value="NZ_AOBS01000010.1"/>
</dbReference>
<accession>M2VPT1</accession>
<reference evidence="11 12" key="1">
    <citation type="journal article" date="2013" name="Genome Announc.">
        <title>Draft Genome of Pseudomonas stutzeri Strain NF13, a Nitrogen Fixer Isolated from the Galapagos Rift Hydrothermal Vent.</title>
        <authorList>
            <person name="Pena A."/>
            <person name="Busquets A."/>
            <person name="Gomila M."/>
            <person name="Mayol J."/>
            <person name="Bosch R."/>
            <person name="Nogales B."/>
            <person name="Garcia-Valdes E."/>
            <person name="Bennasar A."/>
            <person name="Lalucat J."/>
        </authorList>
    </citation>
    <scope>NUCLEOTIDE SEQUENCE [LARGE SCALE GENOMIC DNA]</scope>
    <source>
        <strain evidence="11 12">NF13</strain>
    </source>
</reference>
<dbReference type="PATRIC" id="fig|1212548.4.peg.297"/>
<dbReference type="PROSITE" id="PS01036">
    <property type="entry name" value="HSP70_3"/>
    <property type="match status" value="1"/>
</dbReference>
<dbReference type="NCBIfam" id="NF003520">
    <property type="entry name" value="PRK05183.1"/>
    <property type="match status" value="1"/>
</dbReference>
<dbReference type="SUPFAM" id="SSF100934">
    <property type="entry name" value="Heat shock protein 70kD (HSP70), C-terminal subdomain"/>
    <property type="match status" value="1"/>
</dbReference>
<dbReference type="AlphaFoldDB" id="M2VPT1"/>
<dbReference type="CDD" id="cd10234">
    <property type="entry name" value="ASKHA_NBD_HSP70_DnaK-like"/>
    <property type="match status" value="1"/>
</dbReference>